<accession>A0AAD3DRE5</accession>
<organism evidence="1 2">
    <name type="scientific">Astrephomene gubernaculifera</name>
    <dbReference type="NCBI Taxonomy" id="47775"/>
    <lineage>
        <taxon>Eukaryota</taxon>
        <taxon>Viridiplantae</taxon>
        <taxon>Chlorophyta</taxon>
        <taxon>core chlorophytes</taxon>
        <taxon>Chlorophyceae</taxon>
        <taxon>CS clade</taxon>
        <taxon>Chlamydomonadales</taxon>
        <taxon>Astrephomenaceae</taxon>
        <taxon>Astrephomene</taxon>
    </lineage>
</organism>
<protein>
    <recommendedName>
        <fullName evidence="3">Tetratricopeptide repeat protein</fullName>
    </recommendedName>
</protein>
<dbReference type="SMART" id="SM00028">
    <property type="entry name" value="TPR"/>
    <property type="match status" value="2"/>
</dbReference>
<name>A0AAD3DRE5_9CHLO</name>
<reference evidence="1 2" key="1">
    <citation type="journal article" date="2021" name="Sci. Rep.">
        <title>Genome sequencing of the multicellular alga Astrephomene provides insights into convergent evolution of germ-soma differentiation.</title>
        <authorList>
            <person name="Yamashita S."/>
            <person name="Yamamoto K."/>
            <person name="Matsuzaki R."/>
            <person name="Suzuki S."/>
            <person name="Yamaguchi H."/>
            <person name="Hirooka S."/>
            <person name="Minakuchi Y."/>
            <person name="Miyagishima S."/>
            <person name="Kawachi M."/>
            <person name="Toyoda A."/>
            <person name="Nozaki H."/>
        </authorList>
    </citation>
    <scope>NUCLEOTIDE SEQUENCE [LARGE SCALE GENOMIC DNA]</scope>
    <source>
        <strain evidence="1 2">NIES-4017</strain>
    </source>
</reference>
<dbReference type="EMBL" id="BMAR01000009">
    <property type="protein sequence ID" value="GFR45222.1"/>
    <property type="molecule type" value="Genomic_DNA"/>
</dbReference>
<dbReference type="Gene3D" id="1.25.40.10">
    <property type="entry name" value="Tetratricopeptide repeat domain"/>
    <property type="match status" value="1"/>
</dbReference>
<keyword evidence="2" id="KW-1185">Reference proteome</keyword>
<dbReference type="Proteomes" id="UP001054857">
    <property type="component" value="Unassembled WGS sequence"/>
</dbReference>
<comment type="caution">
    <text evidence="1">The sequence shown here is derived from an EMBL/GenBank/DDBJ whole genome shotgun (WGS) entry which is preliminary data.</text>
</comment>
<dbReference type="SUPFAM" id="SSF48452">
    <property type="entry name" value="TPR-like"/>
    <property type="match status" value="1"/>
</dbReference>
<dbReference type="InterPro" id="IPR019734">
    <property type="entry name" value="TPR_rpt"/>
</dbReference>
<evidence type="ECO:0000313" key="1">
    <source>
        <dbReference type="EMBL" id="GFR45222.1"/>
    </source>
</evidence>
<dbReference type="AlphaFoldDB" id="A0AAD3DRE5"/>
<gene>
    <name evidence="1" type="ORF">Agub_g6618</name>
</gene>
<feature type="non-terminal residue" evidence="1">
    <location>
        <position position="1"/>
    </location>
</feature>
<proteinExistence type="predicted"/>
<dbReference type="InterPro" id="IPR011990">
    <property type="entry name" value="TPR-like_helical_dom_sf"/>
</dbReference>
<evidence type="ECO:0000313" key="2">
    <source>
        <dbReference type="Proteomes" id="UP001054857"/>
    </source>
</evidence>
<evidence type="ECO:0008006" key="3">
    <source>
        <dbReference type="Google" id="ProtNLM"/>
    </source>
</evidence>
<sequence>MNITNSDALDAMVSIGRQALERGKVDQALTILSGVLSKAPNHPLAWFSLGRAHLLKGAHDHAAMCYHRAAALARTARGVPANLPRLARDNMVLCGDKVLPAAWLPAMQDPYHAEKWGAALQSLAAALTQLPYTTTAPEQTVGGNGSNNDNRRQVYVAGGIGLQALALHGLLTAGTQAAATPAAAGT</sequence>